<reference evidence="1 2" key="1">
    <citation type="submission" date="2016-12" db="EMBL/GenBank/DDBJ databases">
        <title>The whole genome sequencing and assembly of Bacillus cohnii DSM 6307T strain.</title>
        <authorList>
            <person name="Lee Y.-J."/>
            <person name="Yi H."/>
            <person name="Bahn Y.-S."/>
            <person name="Kim J.F."/>
            <person name="Lee D.-W."/>
        </authorList>
    </citation>
    <scope>NUCLEOTIDE SEQUENCE [LARGE SCALE GENOMIC DNA]</scope>
    <source>
        <strain evidence="1 2">DSM 6307</strain>
    </source>
</reference>
<evidence type="ECO:0000313" key="1">
    <source>
        <dbReference type="EMBL" id="AST92301.1"/>
    </source>
</evidence>
<sequence length="142" mass="16621">MIIKECRGFELEKAKPNTSEDFFNQSEITFIENGTEKKFNVLYVRYFEESFSQILSLGYENNPLFKVGDREVELKDIVALTCLIKNPSFKERKRLYINTKEDFASYFEQVNVQKLKEVIEAIELNGSYTVKSPLYFINEAVS</sequence>
<dbReference type="EMBL" id="CP018866">
    <property type="protein sequence ID" value="AST92301.1"/>
    <property type="molecule type" value="Genomic_DNA"/>
</dbReference>
<dbReference type="KEGG" id="bcoh:BC6307_13900"/>
<proteinExistence type="predicted"/>
<evidence type="ECO:0000313" key="2">
    <source>
        <dbReference type="Proteomes" id="UP000215224"/>
    </source>
</evidence>
<dbReference type="RefSeq" id="WP_066418601.1">
    <property type="nucleotide sequence ID" value="NZ_CP018866.1"/>
</dbReference>
<dbReference type="Proteomes" id="UP000215224">
    <property type="component" value="Chromosome"/>
</dbReference>
<name>A0A223KS30_9BACI</name>
<accession>A0A223KS30</accession>
<gene>
    <name evidence="1" type="ORF">BC6307_13900</name>
</gene>
<protein>
    <submittedName>
        <fullName evidence="1">Uncharacterized protein</fullName>
    </submittedName>
</protein>
<keyword evidence="2" id="KW-1185">Reference proteome</keyword>
<dbReference type="AlphaFoldDB" id="A0A223KS30"/>
<dbReference type="STRING" id="1314751.GCA_001591425_03309"/>
<organism evidence="1 2">
    <name type="scientific">Sutcliffiella cohnii</name>
    <dbReference type="NCBI Taxonomy" id="33932"/>
    <lineage>
        <taxon>Bacteria</taxon>
        <taxon>Bacillati</taxon>
        <taxon>Bacillota</taxon>
        <taxon>Bacilli</taxon>
        <taxon>Bacillales</taxon>
        <taxon>Bacillaceae</taxon>
        <taxon>Sutcliffiella</taxon>
    </lineage>
</organism>